<evidence type="ECO:0000313" key="2">
    <source>
        <dbReference type="EMBL" id="CAB4578297.1"/>
    </source>
</evidence>
<dbReference type="PROSITE" id="PS51061">
    <property type="entry name" value="R3H"/>
    <property type="match status" value="1"/>
</dbReference>
<organism evidence="2">
    <name type="scientific">freshwater metagenome</name>
    <dbReference type="NCBI Taxonomy" id="449393"/>
    <lineage>
        <taxon>unclassified sequences</taxon>
        <taxon>metagenomes</taxon>
        <taxon>ecological metagenomes</taxon>
    </lineage>
</organism>
<dbReference type="Gene3D" id="3.30.1370.50">
    <property type="entry name" value="R3H-like domain"/>
    <property type="match status" value="1"/>
</dbReference>
<dbReference type="PANTHER" id="PTHR35800:SF1">
    <property type="entry name" value="RNA-BINDING PROTEIN KHPB"/>
    <property type="match status" value="1"/>
</dbReference>
<sequence>MSEKVEEKAVEKKSLVARLEEEGDVAADYLEGLLDIADLDGDIDIDVENDRAALAIAGGKLNHLVGARGEVLDALQELTRLAVQTSLGERSRLMLDIDGFRSDKKEELAKLAKEVAEEVKSTGESVKLRPMNAFERKVVHDTIQEIGLTSESEGEDPDRCVVVLPA</sequence>
<dbReference type="InterPro" id="IPR034079">
    <property type="entry name" value="R3H_KhpB"/>
</dbReference>
<dbReference type="InterPro" id="IPR015946">
    <property type="entry name" value="KH_dom-like_a/b"/>
</dbReference>
<gene>
    <name evidence="2" type="ORF">UFOPK1747_00394</name>
</gene>
<dbReference type="CDD" id="cd02414">
    <property type="entry name" value="KH-II_Jag"/>
    <property type="match status" value="1"/>
</dbReference>
<accession>A0A6J6EQG1</accession>
<dbReference type="InterPro" id="IPR001374">
    <property type="entry name" value="R3H_dom"/>
</dbReference>
<dbReference type="Pfam" id="PF01424">
    <property type="entry name" value="R3H"/>
    <property type="match status" value="1"/>
</dbReference>
<protein>
    <submittedName>
        <fullName evidence="2">Unannotated protein</fullName>
    </submittedName>
</protein>
<dbReference type="AlphaFoldDB" id="A0A6J6EQG1"/>
<dbReference type="PANTHER" id="PTHR35800">
    <property type="entry name" value="PROTEIN JAG"/>
    <property type="match status" value="1"/>
</dbReference>
<name>A0A6J6EQG1_9ZZZZ</name>
<dbReference type="InterPro" id="IPR039247">
    <property type="entry name" value="KhpB"/>
</dbReference>
<dbReference type="GO" id="GO:0003723">
    <property type="term" value="F:RNA binding"/>
    <property type="evidence" value="ECO:0007669"/>
    <property type="project" value="InterPro"/>
</dbReference>
<proteinExistence type="predicted"/>
<dbReference type="SMART" id="SM00393">
    <property type="entry name" value="R3H"/>
    <property type="match status" value="1"/>
</dbReference>
<reference evidence="2" key="1">
    <citation type="submission" date="2020-05" db="EMBL/GenBank/DDBJ databases">
        <authorList>
            <person name="Chiriac C."/>
            <person name="Salcher M."/>
            <person name="Ghai R."/>
            <person name="Kavagutti S V."/>
        </authorList>
    </citation>
    <scope>NUCLEOTIDE SEQUENCE</scope>
</reference>
<dbReference type="EMBL" id="CAEZTV010000040">
    <property type="protein sequence ID" value="CAB4578297.1"/>
    <property type="molecule type" value="Genomic_DNA"/>
</dbReference>
<dbReference type="InterPro" id="IPR038008">
    <property type="entry name" value="Jag_KH"/>
</dbReference>
<feature type="domain" description="R3H" evidence="1">
    <location>
        <begin position="102"/>
        <end position="166"/>
    </location>
</feature>
<dbReference type="InterPro" id="IPR036867">
    <property type="entry name" value="R3H_dom_sf"/>
</dbReference>
<evidence type="ECO:0000259" key="1">
    <source>
        <dbReference type="PROSITE" id="PS51061"/>
    </source>
</evidence>
<dbReference type="SUPFAM" id="SSF82708">
    <property type="entry name" value="R3H domain"/>
    <property type="match status" value="1"/>
</dbReference>
<dbReference type="CDD" id="cd02644">
    <property type="entry name" value="R3H_jag"/>
    <property type="match status" value="1"/>
</dbReference>
<dbReference type="Gene3D" id="3.30.300.20">
    <property type="match status" value="1"/>
</dbReference>